<proteinExistence type="predicted"/>
<dbReference type="PANTHER" id="PTHR46854">
    <property type="entry name" value="5'-ADENYLYLSULFATE REDUCTASE-LIKE 4-RELATED"/>
    <property type="match status" value="1"/>
</dbReference>
<dbReference type="AlphaFoldDB" id="A0AAQ3KST9"/>
<evidence type="ECO:0000256" key="7">
    <source>
        <dbReference type="SAM" id="SignalP"/>
    </source>
</evidence>
<dbReference type="Proteomes" id="UP001327560">
    <property type="component" value="Chromosome 7"/>
</dbReference>
<keyword evidence="10" id="KW-1185">Reference proteome</keyword>
<gene>
    <name evidence="9" type="ORF">Cni_G22554</name>
</gene>
<keyword evidence="4" id="KW-1133">Transmembrane helix</keyword>
<sequence>MKAKPRCGALLFLIAFSGLAAGSPVCLRPSAGDFILGRPDACWDLDPSVSLGAYTTGFGVVEGDEAALQKALNIVQRNRDDYVALLFYASWCPFSKLCQPNFQILSNLFPTIRHFAFEESVIRPSILSRYGVHGFPTLVLLNSTMRVRYHGSRTVNSLSAFYNHVTGNNPAPMGPMSHDKIMYPPDDPELTDMQQENCPFSWARSPENLLQQDGYLALASCFLLMRLLHLVLPYLSACFQRAWRRQMRYASSGNLWNYLQTYLPCKQSNLQENAMNARAWASQSLATVSLGESSSGRTPSTSERN</sequence>
<name>A0AAQ3KST9_9LILI</name>
<keyword evidence="6" id="KW-0325">Glycoprotein</keyword>
<dbReference type="EMBL" id="CP136896">
    <property type="protein sequence ID" value="WOL13775.1"/>
    <property type="molecule type" value="Genomic_DNA"/>
</dbReference>
<organism evidence="9 10">
    <name type="scientific">Canna indica</name>
    <name type="common">Indian-shot</name>
    <dbReference type="NCBI Taxonomy" id="4628"/>
    <lineage>
        <taxon>Eukaryota</taxon>
        <taxon>Viridiplantae</taxon>
        <taxon>Streptophyta</taxon>
        <taxon>Embryophyta</taxon>
        <taxon>Tracheophyta</taxon>
        <taxon>Spermatophyta</taxon>
        <taxon>Magnoliopsida</taxon>
        <taxon>Liliopsida</taxon>
        <taxon>Zingiberales</taxon>
        <taxon>Cannaceae</taxon>
        <taxon>Canna</taxon>
    </lineage>
</organism>
<keyword evidence="2" id="KW-0812">Transmembrane</keyword>
<dbReference type="InterPro" id="IPR013766">
    <property type="entry name" value="Thioredoxin_domain"/>
</dbReference>
<dbReference type="PANTHER" id="PTHR46854:SF1">
    <property type="entry name" value="5'-ADENYLYLSULFATE REDUCTASE-LIKE 4-RELATED"/>
    <property type="match status" value="1"/>
</dbReference>
<evidence type="ECO:0000259" key="8">
    <source>
        <dbReference type="PROSITE" id="PS51352"/>
    </source>
</evidence>
<evidence type="ECO:0000256" key="5">
    <source>
        <dbReference type="ARBA" id="ARBA00023136"/>
    </source>
</evidence>
<evidence type="ECO:0000256" key="4">
    <source>
        <dbReference type="ARBA" id="ARBA00022989"/>
    </source>
</evidence>
<feature type="chain" id="PRO_5042884428" description="Thioredoxin domain-containing protein" evidence="7">
    <location>
        <begin position="23"/>
        <end position="305"/>
    </location>
</feature>
<keyword evidence="5" id="KW-0472">Membrane</keyword>
<dbReference type="Gene3D" id="3.40.30.10">
    <property type="entry name" value="Glutaredoxin"/>
    <property type="match status" value="1"/>
</dbReference>
<dbReference type="CDD" id="cd02999">
    <property type="entry name" value="PDI_a_ERp44_like"/>
    <property type="match status" value="1"/>
</dbReference>
<accession>A0AAQ3KST9</accession>
<dbReference type="InterPro" id="IPR044606">
    <property type="entry name" value="APRL4/6"/>
</dbReference>
<comment type="subcellular location">
    <subcellularLocation>
        <location evidence="1">Membrane</location>
        <topology evidence="1">Single-pass membrane protein</topology>
    </subcellularLocation>
</comment>
<dbReference type="SUPFAM" id="SSF52833">
    <property type="entry name" value="Thioredoxin-like"/>
    <property type="match status" value="1"/>
</dbReference>
<reference evidence="9 10" key="1">
    <citation type="submission" date="2023-10" db="EMBL/GenBank/DDBJ databases">
        <title>Chromosome-scale genome assembly provides insights into flower coloration mechanisms of Canna indica.</title>
        <authorList>
            <person name="Li C."/>
        </authorList>
    </citation>
    <scope>NUCLEOTIDE SEQUENCE [LARGE SCALE GENOMIC DNA]</scope>
    <source>
        <tissue evidence="9">Flower</tissue>
    </source>
</reference>
<protein>
    <recommendedName>
        <fullName evidence="8">Thioredoxin domain-containing protein</fullName>
    </recommendedName>
</protein>
<evidence type="ECO:0000256" key="2">
    <source>
        <dbReference type="ARBA" id="ARBA00022692"/>
    </source>
</evidence>
<dbReference type="GO" id="GO:0016020">
    <property type="term" value="C:membrane"/>
    <property type="evidence" value="ECO:0007669"/>
    <property type="project" value="UniProtKB-SubCell"/>
</dbReference>
<evidence type="ECO:0000313" key="10">
    <source>
        <dbReference type="Proteomes" id="UP001327560"/>
    </source>
</evidence>
<evidence type="ECO:0000256" key="3">
    <source>
        <dbReference type="ARBA" id="ARBA00022729"/>
    </source>
</evidence>
<dbReference type="PROSITE" id="PS51352">
    <property type="entry name" value="THIOREDOXIN_2"/>
    <property type="match status" value="1"/>
</dbReference>
<evidence type="ECO:0000313" key="9">
    <source>
        <dbReference type="EMBL" id="WOL13775.1"/>
    </source>
</evidence>
<feature type="signal peptide" evidence="7">
    <location>
        <begin position="1"/>
        <end position="22"/>
    </location>
</feature>
<evidence type="ECO:0000256" key="6">
    <source>
        <dbReference type="ARBA" id="ARBA00023180"/>
    </source>
</evidence>
<evidence type="ECO:0000256" key="1">
    <source>
        <dbReference type="ARBA" id="ARBA00004167"/>
    </source>
</evidence>
<dbReference type="InterPro" id="IPR036249">
    <property type="entry name" value="Thioredoxin-like_sf"/>
</dbReference>
<keyword evidence="3 7" id="KW-0732">Signal</keyword>
<feature type="domain" description="Thioredoxin" evidence="8">
    <location>
        <begin position="45"/>
        <end position="167"/>
    </location>
</feature>
<dbReference type="Pfam" id="PF00085">
    <property type="entry name" value="Thioredoxin"/>
    <property type="match status" value="1"/>
</dbReference>